<comment type="caution">
    <text evidence="1">The sequence shown here is derived from an EMBL/GenBank/DDBJ whole genome shotgun (WGS) entry which is preliminary data.</text>
</comment>
<reference evidence="1" key="1">
    <citation type="submission" date="2016-10" db="EMBL/GenBank/DDBJ databases">
        <title>Sequence of Gallionella enrichment culture.</title>
        <authorList>
            <person name="Poehlein A."/>
            <person name="Muehling M."/>
            <person name="Daniel R."/>
        </authorList>
    </citation>
    <scope>NUCLEOTIDE SEQUENCE</scope>
</reference>
<protein>
    <submittedName>
        <fullName evidence="1">Uncharacterized protein</fullName>
    </submittedName>
</protein>
<dbReference type="AlphaFoldDB" id="A0A1J5PKC3"/>
<organism evidence="1">
    <name type="scientific">mine drainage metagenome</name>
    <dbReference type="NCBI Taxonomy" id="410659"/>
    <lineage>
        <taxon>unclassified sequences</taxon>
        <taxon>metagenomes</taxon>
        <taxon>ecological metagenomes</taxon>
    </lineage>
</organism>
<dbReference type="EMBL" id="MLJW01003467">
    <property type="protein sequence ID" value="OIQ71993.1"/>
    <property type="molecule type" value="Genomic_DNA"/>
</dbReference>
<gene>
    <name evidence="1" type="ORF">GALL_463860</name>
</gene>
<name>A0A1J5PKC3_9ZZZZ</name>
<proteinExistence type="predicted"/>
<evidence type="ECO:0000313" key="1">
    <source>
        <dbReference type="EMBL" id="OIQ71993.1"/>
    </source>
</evidence>
<accession>A0A1J5PKC3</accession>
<sequence length="51" mass="5651">MLAMSNRVSGRPLSWNRITACKNPISTGHKQLIDLDDTIVNSNSVNALNKR</sequence>